<sequence length="247" mass="29186">MSSLTYYSTLGYYAVRVDRESGIYMSWEKYKQQIHEYPDNKNKLSVWTDGYCFNCKEINSKKQYLGKLNSIASVGIFFADDDDRNLSERLPGEIQTNNQAELYAVIRALEIVNKQQDIIINTDKRKGKTYFNHVKAHSGIYENEQADRLAYLVDDNSKSASESYIKEFILILQILETDKDDDTWFKENKKTNFRRPIIFPDNEKHITEYIQIKLNNKQNILLDKEHQEFLKQYKFVLDKDNNIIDEA</sequence>
<dbReference type="Proteomes" id="UP000789920">
    <property type="component" value="Unassembled WGS sequence"/>
</dbReference>
<reference evidence="1" key="1">
    <citation type="submission" date="2021-06" db="EMBL/GenBank/DDBJ databases">
        <authorList>
            <person name="Kallberg Y."/>
            <person name="Tangrot J."/>
            <person name="Rosling A."/>
        </authorList>
    </citation>
    <scope>NUCLEOTIDE SEQUENCE</scope>
    <source>
        <strain evidence="1">MA461A</strain>
    </source>
</reference>
<proteinExistence type="predicted"/>
<feature type="non-terminal residue" evidence="1">
    <location>
        <position position="247"/>
    </location>
</feature>
<accession>A0ACA9RL99</accession>
<gene>
    <name evidence="1" type="ORF">RPERSI_LOCUS20462</name>
</gene>
<comment type="caution">
    <text evidence="1">The sequence shown here is derived from an EMBL/GenBank/DDBJ whole genome shotgun (WGS) entry which is preliminary data.</text>
</comment>
<evidence type="ECO:0000313" key="1">
    <source>
        <dbReference type="EMBL" id="CAG8798070.1"/>
    </source>
</evidence>
<name>A0ACA9RL99_9GLOM</name>
<protein>
    <submittedName>
        <fullName evidence="1">18835_t:CDS:1</fullName>
    </submittedName>
</protein>
<dbReference type="EMBL" id="CAJVQC010057887">
    <property type="protein sequence ID" value="CAG8798070.1"/>
    <property type="molecule type" value="Genomic_DNA"/>
</dbReference>
<evidence type="ECO:0000313" key="2">
    <source>
        <dbReference type="Proteomes" id="UP000789920"/>
    </source>
</evidence>
<organism evidence="1 2">
    <name type="scientific">Racocetra persica</name>
    <dbReference type="NCBI Taxonomy" id="160502"/>
    <lineage>
        <taxon>Eukaryota</taxon>
        <taxon>Fungi</taxon>
        <taxon>Fungi incertae sedis</taxon>
        <taxon>Mucoromycota</taxon>
        <taxon>Glomeromycotina</taxon>
        <taxon>Glomeromycetes</taxon>
        <taxon>Diversisporales</taxon>
        <taxon>Gigasporaceae</taxon>
        <taxon>Racocetra</taxon>
    </lineage>
</organism>
<keyword evidence="2" id="KW-1185">Reference proteome</keyword>